<protein>
    <submittedName>
        <fullName evidence="1">Uncharacterized protein</fullName>
    </submittedName>
</protein>
<gene>
    <name evidence="1" type="ORF">K402DRAFT_265824</name>
</gene>
<name>A0A6G1GIX0_9PEZI</name>
<keyword evidence="2" id="KW-1185">Reference proteome</keyword>
<reference evidence="1" key="1">
    <citation type="journal article" date="2020" name="Stud. Mycol.">
        <title>101 Dothideomycetes genomes: a test case for predicting lifestyles and emergence of pathogens.</title>
        <authorList>
            <person name="Haridas S."/>
            <person name="Albert R."/>
            <person name="Binder M."/>
            <person name="Bloem J."/>
            <person name="Labutti K."/>
            <person name="Salamov A."/>
            <person name="Andreopoulos B."/>
            <person name="Baker S."/>
            <person name="Barry K."/>
            <person name="Bills G."/>
            <person name="Bluhm B."/>
            <person name="Cannon C."/>
            <person name="Castanera R."/>
            <person name="Culley D."/>
            <person name="Daum C."/>
            <person name="Ezra D."/>
            <person name="Gonzalez J."/>
            <person name="Henrissat B."/>
            <person name="Kuo A."/>
            <person name="Liang C."/>
            <person name="Lipzen A."/>
            <person name="Lutzoni F."/>
            <person name="Magnuson J."/>
            <person name="Mondo S."/>
            <person name="Nolan M."/>
            <person name="Ohm R."/>
            <person name="Pangilinan J."/>
            <person name="Park H.-J."/>
            <person name="Ramirez L."/>
            <person name="Alfaro M."/>
            <person name="Sun H."/>
            <person name="Tritt A."/>
            <person name="Yoshinaga Y."/>
            <person name="Zwiers L.-H."/>
            <person name="Turgeon B."/>
            <person name="Goodwin S."/>
            <person name="Spatafora J."/>
            <person name="Crous P."/>
            <person name="Grigoriev I."/>
        </authorList>
    </citation>
    <scope>NUCLEOTIDE SEQUENCE</scope>
    <source>
        <strain evidence="1">CBS 113979</strain>
    </source>
</reference>
<dbReference type="Proteomes" id="UP000800041">
    <property type="component" value="Unassembled WGS sequence"/>
</dbReference>
<evidence type="ECO:0000313" key="1">
    <source>
        <dbReference type="EMBL" id="KAF1980802.1"/>
    </source>
</evidence>
<organism evidence="1 2">
    <name type="scientific">Aulographum hederae CBS 113979</name>
    <dbReference type="NCBI Taxonomy" id="1176131"/>
    <lineage>
        <taxon>Eukaryota</taxon>
        <taxon>Fungi</taxon>
        <taxon>Dikarya</taxon>
        <taxon>Ascomycota</taxon>
        <taxon>Pezizomycotina</taxon>
        <taxon>Dothideomycetes</taxon>
        <taxon>Pleosporomycetidae</taxon>
        <taxon>Aulographales</taxon>
        <taxon>Aulographaceae</taxon>
    </lineage>
</organism>
<proteinExistence type="predicted"/>
<dbReference type="AlphaFoldDB" id="A0A6G1GIX0"/>
<accession>A0A6G1GIX0</accession>
<sequence>MCLYCKQTWTAPGQLAWVLHGKTGGMGQYCRWSRRRREFSTTRAELSPSLILVYIPPPSPPTSISPSPDAGPLLCAMTEARQGQATRGKAKRATGAAEATAVKALAAMAVFLFQRGRPAKELVLVVSESSSVVGGSRECLSCDGCGAKADRMPPLRG</sequence>
<evidence type="ECO:0000313" key="2">
    <source>
        <dbReference type="Proteomes" id="UP000800041"/>
    </source>
</evidence>
<dbReference type="EMBL" id="ML977219">
    <property type="protein sequence ID" value="KAF1980802.1"/>
    <property type="molecule type" value="Genomic_DNA"/>
</dbReference>